<keyword evidence="2" id="KW-1185">Reference proteome</keyword>
<reference evidence="1 2" key="1">
    <citation type="submission" date="2016-10" db="EMBL/GenBank/DDBJ databases">
        <authorList>
            <person name="de Groot N.N."/>
        </authorList>
    </citation>
    <scope>NUCLEOTIDE SEQUENCE [LARGE SCALE GENOMIC DNA]</scope>
    <source>
        <strain evidence="1 2">DSM 26130</strain>
    </source>
</reference>
<accession>A0A1I1M3E4</accession>
<dbReference type="AlphaFoldDB" id="A0A1I1M3E4"/>
<dbReference type="RefSeq" id="WP_093824431.1">
    <property type="nucleotide sequence ID" value="NZ_FOLQ01000002.1"/>
</dbReference>
<sequence>MNPIQELQNQLPRHGIDFLAETDCDRILAAYAALCDTYVACPYKPETLLTQARGRAGQANVHIVGVGAVSYGQTPFEAKLKAIVSFLDRGYFKITSDLAVVRLL</sequence>
<name>A0A1I1M3E4_9BACT</name>
<organism evidence="1 2">
    <name type="scientific">Spirosoma endophyticum</name>
    <dbReference type="NCBI Taxonomy" id="662367"/>
    <lineage>
        <taxon>Bacteria</taxon>
        <taxon>Pseudomonadati</taxon>
        <taxon>Bacteroidota</taxon>
        <taxon>Cytophagia</taxon>
        <taxon>Cytophagales</taxon>
        <taxon>Cytophagaceae</taxon>
        <taxon>Spirosoma</taxon>
    </lineage>
</organism>
<proteinExistence type="predicted"/>
<dbReference type="OrthoDB" id="961225at2"/>
<protein>
    <submittedName>
        <fullName evidence="1">Uncharacterized protein</fullName>
    </submittedName>
</protein>
<dbReference type="Proteomes" id="UP000198598">
    <property type="component" value="Unassembled WGS sequence"/>
</dbReference>
<evidence type="ECO:0000313" key="2">
    <source>
        <dbReference type="Proteomes" id="UP000198598"/>
    </source>
</evidence>
<dbReference type="EMBL" id="FOLQ01000002">
    <property type="protein sequence ID" value="SFC79755.1"/>
    <property type="molecule type" value="Genomic_DNA"/>
</dbReference>
<evidence type="ECO:0000313" key="1">
    <source>
        <dbReference type="EMBL" id="SFC79755.1"/>
    </source>
</evidence>
<gene>
    <name evidence="1" type="ORF">SAMN05216167_102439</name>
</gene>